<evidence type="ECO:0000256" key="1">
    <source>
        <dbReference type="SAM" id="SignalP"/>
    </source>
</evidence>
<keyword evidence="3" id="KW-1185">Reference proteome</keyword>
<dbReference type="Proteomes" id="UP000593892">
    <property type="component" value="Plasmid pPfer1"/>
</dbReference>
<organism evidence="2 3">
    <name type="scientific">Paludibaculum fermentans</name>
    <dbReference type="NCBI Taxonomy" id="1473598"/>
    <lineage>
        <taxon>Bacteria</taxon>
        <taxon>Pseudomonadati</taxon>
        <taxon>Acidobacteriota</taxon>
        <taxon>Terriglobia</taxon>
        <taxon>Bryobacterales</taxon>
        <taxon>Bryobacteraceae</taxon>
        <taxon>Paludibaculum</taxon>
    </lineage>
</organism>
<dbReference type="RefSeq" id="WP_194453983.1">
    <property type="nucleotide sequence ID" value="NZ_CP063850.1"/>
</dbReference>
<dbReference type="AlphaFoldDB" id="A0A7S7NYV6"/>
<feature type="signal peptide" evidence="1">
    <location>
        <begin position="1"/>
        <end position="17"/>
    </location>
</feature>
<evidence type="ECO:0000313" key="2">
    <source>
        <dbReference type="EMBL" id="QOY92329.1"/>
    </source>
</evidence>
<gene>
    <name evidence="2" type="ORF">IRI77_37695</name>
</gene>
<evidence type="ECO:0000313" key="3">
    <source>
        <dbReference type="Proteomes" id="UP000593892"/>
    </source>
</evidence>
<sequence length="455" mass="47517">MRNIFLLAGITMLAANAQFSTPQASSPMLNTSQDAGVSASEGFRPWLSVNGLYRRDVDSTLSGQAAGQFYPSLSGGLSGWKSWRTRKLAGSYSGSGTHRNGVFAGQGNTWTQSHTGTLLYEEQLNRQWSVGASQLGGITYGGFGYGSAFGVTGTPGLSSGASPGGSSGSNPSGVGDFAGNGVVDGELIASQTKFSVSSSNVNYLVTQRLAFTASGGVALVRRGSQQFSQDNFQGSGKLAYQLNDRAQIGGYYVYGAYRYPNRFGGINSQSAALSVLLQLSPSRTISGSAGAGMMNSEFVGQVAIDPALAALLGGVSVLEVQKSRFVTPSFQFSFVQELPKGNFSLSAARGFNAGNGILMAGVRDSFSAAYSRPLNTRIGLTAATSYQRLSGRIGTLGVTENVQGGMLVSIRMVGSLNFTAQAGARYLAVTTQPRRREVLAGFGLAWMPGGEPFTF</sequence>
<proteinExistence type="predicted"/>
<reference evidence="2 3" key="1">
    <citation type="submission" date="2020-10" db="EMBL/GenBank/DDBJ databases">
        <title>Complete genome sequence of Paludibaculum fermentans P105T, a facultatively anaerobic acidobacterium capable of dissimilatory Fe(III) reduction.</title>
        <authorList>
            <person name="Dedysh S.N."/>
            <person name="Beletsky A.V."/>
            <person name="Kulichevskaya I.S."/>
            <person name="Mardanov A.V."/>
            <person name="Ravin N.V."/>
        </authorList>
    </citation>
    <scope>NUCLEOTIDE SEQUENCE [LARGE SCALE GENOMIC DNA]</scope>
    <source>
        <strain evidence="2 3">P105</strain>
        <plasmid evidence="2 3">pPfer1</plasmid>
    </source>
</reference>
<keyword evidence="1" id="KW-0732">Signal</keyword>
<dbReference type="KEGG" id="pfer:IRI77_37695"/>
<feature type="chain" id="PRO_5032317370" evidence="1">
    <location>
        <begin position="18"/>
        <end position="455"/>
    </location>
</feature>
<name>A0A7S7NYV6_PALFE</name>
<keyword evidence="2" id="KW-0614">Plasmid</keyword>
<geneLocation type="plasmid" evidence="2 3">
    <name>pPfer1</name>
</geneLocation>
<dbReference type="EMBL" id="CP063850">
    <property type="protein sequence ID" value="QOY92329.1"/>
    <property type="molecule type" value="Genomic_DNA"/>
</dbReference>
<accession>A0A7S7NYV6</accession>
<protein>
    <submittedName>
        <fullName evidence="2">Uncharacterized protein</fullName>
    </submittedName>
</protein>